<sequence>MNSSKEVYMYDDIGRQHDVTKYYDTGLFYIYTDPEDSTSQSFIRKKKPIFMDKETFLRALNDSKFPIKEERKELLIKIINVNPNFIENMDYNSTSVSEIGDLSDIFSGFYILDNQKYMVSIFLDRYSVDSVNHDKIDDVGVWIDKDNRPFQKTYEEMYQIAARPF</sequence>
<protein>
    <submittedName>
        <fullName evidence="1">Uncharacterized protein</fullName>
    </submittedName>
</protein>
<keyword evidence="2" id="KW-1185">Reference proteome</keyword>
<dbReference type="RefSeq" id="WP_281463563.1">
    <property type="nucleotide sequence ID" value="NZ_JASBAN010000004.1"/>
</dbReference>
<evidence type="ECO:0000313" key="1">
    <source>
        <dbReference type="EMBL" id="MDI2113912.1"/>
    </source>
</evidence>
<name>A0ABT6QAJ0_9PROT</name>
<accession>A0ABT6QAJ0</accession>
<evidence type="ECO:0000313" key="2">
    <source>
        <dbReference type="Proteomes" id="UP001431775"/>
    </source>
</evidence>
<dbReference type="EMBL" id="JASBAN010000004">
    <property type="protein sequence ID" value="MDI2113912.1"/>
    <property type="molecule type" value="Genomic_DNA"/>
</dbReference>
<dbReference type="Proteomes" id="UP001431775">
    <property type="component" value="Unassembled WGS sequence"/>
</dbReference>
<organism evidence="1 2">
    <name type="scientific">Commensalibacter nepenthis</name>
    <dbReference type="NCBI Taxonomy" id="3043872"/>
    <lineage>
        <taxon>Bacteria</taxon>
        <taxon>Pseudomonadati</taxon>
        <taxon>Pseudomonadota</taxon>
        <taxon>Alphaproteobacteria</taxon>
        <taxon>Acetobacterales</taxon>
        <taxon>Acetobacteraceae</taxon>
    </lineage>
</organism>
<comment type="caution">
    <text evidence="1">The sequence shown here is derived from an EMBL/GenBank/DDBJ whole genome shotgun (WGS) entry which is preliminary data.</text>
</comment>
<proteinExistence type="predicted"/>
<reference evidence="1" key="1">
    <citation type="submission" date="2023-05" db="EMBL/GenBank/DDBJ databases">
        <title>Whole genome sequence of Commensalibacter sp.</title>
        <authorList>
            <person name="Charoenyingcharoen P."/>
            <person name="Yukphan P."/>
        </authorList>
    </citation>
    <scope>NUCLEOTIDE SEQUENCE</scope>
    <source>
        <strain evidence="1">TBRC 10068</strain>
    </source>
</reference>
<gene>
    <name evidence="1" type="ORF">QJV33_11590</name>
</gene>